<feature type="domain" description="HTH cro/C1-type" evidence="1">
    <location>
        <begin position="9"/>
        <end position="51"/>
    </location>
</feature>
<dbReference type="OrthoDB" id="9813772at2"/>
<dbReference type="InterPro" id="IPR025051">
    <property type="entry name" value="DUF3990"/>
</dbReference>
<gene>
    <name evidence="2" type="ORF">EI71_00345</name>
</gene>
<dbReference type="Pfam" id="PF13151">
    <property type="entry name" value="DUF3990"/>
    <property type="match status" value="1"/>
</dbReference>
<dbReference type="Gene3D" id="1.10.260.40">
    <property type="entry name" value="lambda repressor-like DNA-binding domains"/>
    <property type="match status" value="1"/>
</dbReference>
<organism evidence="2 3">
    <name type="scientific">Anaeroplasma bactoclasticum</name>
    <dbReference type="NCBI Taxonomy" id="2088"/>
    <lineage>
        <taxon>Bacteria</taxon>
        <taxon>Bacillati</taxon>
        <taxon>Mycoplasmatota</taxon>
        <taxon>Mollicutes</taxon>
        <taxon>Anaeroplasmatales</taxon>
        <taxon>Anaeroplasmataceae</taxon>
        <taxon>Anaeroplasma</taxon>
    </lineage>
</organism>
<dbReference type="AlphaFoldDB" id="A0A397RW20"/>
<keyword evidence="3" id="KW-1185">Reference proteome</keyword>
<dbReference type="InterPro" id="IPR010982">
    <property type="entry name" value="Lambda_DNA-bd_dom_sf"/>
</dbReference>
<dbReference type="InParanoid" id="A0A397RW20"/>
<sequence>MNYKINDDLKLVREMINMSQEEMANNIGVQKRTIIRIERGENYPSEDTLEKFYNFTYKKGIKLNSIKEMFYKEENPSFKIIFHGARNTIEGNISPFYGRENNDFGKGFYCGETSEQASSFISRFPNSSIYMIKFNGTGLKKVDFDVNQEWMLAIAYYRGTLNEYENHPIIKKIVDKVKNADYIYAPIADNRMYRIIEQFIDGYITDEQCKHCLAATNLGKQFVFLTEKATSNLEIIERCYLSASERDYYHQIKQADINDSDNKVKLSMIKYKNQGKYIEEILGWKL</sequence>
<dbReference type="Pfam" id="PF01381">
    <property type="entry name" value="HTH_3"/>
    <property type="match status" value="1"/>
</dbReference>
<proteinExistence type="predicted"/>
<dbReference type="CDD" id="cd00093">
    <property type="entry name" value="HTH_XRE"/>
    <property type="match status" value="1"/>
</dbReference>
<dbReference type="Proteomes" id="UP000266506">
    <property type="component" value="Unassembled WGS sequence"/>
</dbReference>
<dbReference type="SUPFAM" id="SSF47413">
    <property type="entry name" value="lambda repressor-like DNA-binding domains"/>
    <property type="match status" value="1"/>
</dbReference>
<accession>A0A397RW20</accession>
<dbReference type="PROSITE" id="PS50943">
    <property type="entry name" value="HTH_CROC1"/>
    <property type="match status" value="1"/>
</dbReference>
<protein>
    <submittedName>
        <fullName evidence="2">Helix-turn-helix protein</fullName>
    </submittedName>
</protein>
<dbReference type="InterPro" id="IPR001387">
    <property type="entry name" value="Cro/C1-type_HTH"/>
</dbReference>
<evidence type="ECO:0000259" key="1">
    <source>
        <dbReference type="PROSITE" id="PS50943"/>
    </source>
</evidence>
<reference evidence="2 3" key="1">
    <citation type="submission" date="2018-08" db="EMBL/GenBank/DDBJ databases">
        <title>Genomic Encyclopedia of Archaeal and Bacterial Type Strains, Phase II (KMG-II): from individual species to whole genera.</title>
        <authorList>
            <person name="Goeker M."/>
        </authorList>
    </citation>
    <scope>NUCLEOTIDE SEQUENCE [LARGE SCALE GENOMIC DNA]</scope>
    <source>
        <strain evidence="2 3">ATCC 27112</strain>
    </source>
</reference>
<evidence type="ECO:0000313" key="2">
    <source>
        <dbReference type="EMBL" id="RIA78393.1"/>
    </source>
</evidence>
<dbReference type="EMBL" id="QXEV01000002">
    <property type="protein sequence ID" value="RIA78393.1"/>
    <property type="molecule type" value="Genomic_DNA"/>
</dbReference>
<evidence type="ECO:0000313" key="3">
    <source>
        <dbReference type="Proteomes" id="UP000266506"/>
    </source>
</evidence>
<comment type="caution">
    <text evidence="2">The sequence shown here is derived from an EMBL/GenBank/DDBJ whole genome shotgun (WGS) entry which is preliminary data.</text>
</comment>
<dbReference type="SMART" id="SM00530">
    <property type="entry name" value="HTH_XRE"/>
    <property type="match status" value="1"/>
</dbReference>
<name>A0A397RW20_9MOLU</name>
<dbReference type="GO" id="GO:0003677">
    <property type="term" value="F:DNA binding"/>
    <property type="evidence" value="ECO:0007669"/>
    <property type="project" value="InterPro"/>
</dbReference>